<feature type="compositionally biased region" description="Basic residues" evidence="1">
    <location>
        <begin position="7"/>
        <end position="22"/>
    </location>
</feature>
<protein>
    <recommendedName>
        <fullName evidence="4">Ribosome biogenesis protein NOP53</fullName>
    </recommendedName>
</protein>
<sequence>MDTNRKREIRKCSRRNRNKRRRYNDSKQSMNHYKKLSILELAIQKKVQYNSTKNGIYRIKKNKKKNKKNNWVTIDKSDHVFDTIPIIEEHKEKRIKKENVEEIKKEDFTKLKQERERKRNIIKKEIYNKITKEIKTIKTQTLEIEKQKEKEIKKEKRRLDLPTTIAKITKQKNIKKEIGEELNTTSTMGKEKEEEIKTKKREEIEEANLSIINKEKEKGKEKEKEKEEENKRNTINLEIYKKIINETNQIKNHNFKAETQEEQNKISANVIQQFKNKSDVTPTTSTENLFETGTGSFSIQNITITEEDISNLKNYDYLSDSIINLYFKLKYSNLDNFQKRILVI</sequence>
<reference evidence="2" key="1">
    <citation type="submission" date="2022-08" db="EMBL/GenBank/DDBJ databases">
        <title>Novel sulphate-reducing endosymbionts in the free-living metamonad Anaeramoeba.</title>
        <authorList>
            <person name="Jerlstrom-Hultqvist J."/>
            <person name="Cepicka I."/>
            <person name="Gallot-Lavallee L."/>
            <person name="Salas-Leiva D."/>
            <person name="Curtis B.A."/>
            <person name="Zahonova K."/>
            <person name="Pipaliya S."/>
            <person name="Dacks J."/>
            <person name="Roger A.J."/>
        </authorList>
    </citation>
    <scope>NUCLEOTIDE SEQUENCE</scope>
    <source>
        <strain evidence="2">Busselton2</strain>
    </source>
</reference>
<evidence type="ECO:0000313" key="2">
    <source>
        <dbReference type="EMBL" id="KAJ3431847.1"/>
    </source>
</evidence>
<feature type="region of interest" description="Disordered" evidence="1">
    <location>
        <begin position="1"/>
        <end position="30"/>
    </location>
</feature>
<comment type="caution">
    <text evidence="2">The sequence shown here is derived from an EMBL/GenBank/DDBJ whole genome shotgun (WGS) entry which is preliminary data.</text>
</comment>
<name>A0AAV7YPY8_9EUKA</name>
<evidence type="ECO:0000313" key="3">
    <source>
        <dbReference type="Proteomes" id="UP001146793"/>
    </source>
</evidence>
<dbReference type="EMBL" id="JANTQA010000047">
    <property type="protein sequence ID" value="KAJ3431847.1"/>
    <property type="molecule type" value="Genomic_DNA"/>
</dbReference>
<accession>A0AAV7YPY8</accession>
<gene>
    <name evidence="2" type="ORF">M0812_20771</name>
</gene>
<feature type="region of interest" description="Disordered" evidence="1">
    <location>
        <begin position="210"/>
        <end position="230"/>
    </location>
</feature>
<evidence type="ECO:0000256" key="1">
    <source>
        <dbReference type="SAM" id="MobiDB-lite"/>
    </source>
</evidence>
<proteinExistence type="predicted"/>
<dbReference type="Proteomes" id="UP001146793">
    <property type="component" value="Unassembled WGS sequence"/>
</dbReference>
<dbReference type="AlphaFoldDB" id="A0AAV7YPY8"/>
<organism evidence="2 3">
    <name type="scientific">Anaeramoeba flamelloides</name>
    <dbReference type="NCBI Taxonomy" id="1746091"/>
    <lineage>
        <taxon>Eukaryota</taxon>
        <taxon>Metamonada</taxon>
        <taxon>Anaeramoebidae</taxon>
        <taxon>Anaeramoeba</taxon>
    </lineage>
</organism>
<evidence type="ECO:0008006" key="4">
    <source>
        <dbReference type="Google" id="ProtNLM"/>
    </source>
</evidence>
<feature type="compositionally biased region" description="Basic and acidic residues" evidence="1">
    <location>
        <begin position="213"/>
        <end position="230"/>
    </location>
</feature>